<evidence type="ECO:0000256" key="8">
    <source>
        <dbReference type="ARBA" id="ARBA00023098"/>
    </source>
</evidence>
<comment type="pathway">
    <text evidence="1">Lipid metabolism; malonyl-CoA biosynthesis; malonyl-CoA from acetyl-CoA: step 1/1.</text>
</comment>
<evidence type="ECO:0000256" key="2">
    <source>
        <dbReference type="ARBA" id="ARBA00011883"/>
    </source>
</evidence>
<dbReference type="PANTHER" id="PTHR42853:SF3">
    <property type="entry name" value="ACETYL-COENZYME A CARBOXYLASE CARBOXYL TRANSFERASE SUBUNIT ALPHA, CHLOROPLASTIC"/>
    <property type="match status" value="1"/>
</dbReference>
<dbReference type="Proteomes" id="UP000092600">
    <property type="component" value="Unassembled WGS sequence"/>
</dbReference>
<keyword evidence="5" id="KW-0547">Nucleotide-binding</keyword>
<keyword evidence="7" id="KW-0067">ATP-binding</keyword>
<evidence type="ECO:0000256" key="11">
    <source>
        <dbReference type="SAM" id="Coils"/>
    </source>
</evidence>
<evidence type="ECO:0000313" key="14">
    <source>
        <dbReference type="Proteomes" id="UP000092600"/>
    </source>
</evidence>
<feature type="coiled-coil region" evidence="11">
    <location>
        <begin position="459"/>
        <end position="490"/>
    </location>
</feature>
<dbReference type="AlphaFoldDB" id="A0A199UUR5"/>
<dbReference type="Pfam" id="PF03255">
    <property type="entry name" value="ACCA"/>
    <property type="match status" value="1"/>
</dbReference>
<dbReference type="PROSITE" id="PS50989">
    <property type="entry name" value="COA_CT_CTER"/>
    <property type="match status" value="1"/>
</dbReference>
<dbReference type="EMBL" id="LSRQ01004963">
    <property type="protein sequence ID" value="OAY68381.1"/>
    <property type="molecule type" value="Genomic_DNA"/>
</dbReference>
<evidence type="ECO:0000313" key="13">
    <source>
        <dbReference type="EMBL" id="OAY68381.1"/>
    </source>
</evidence>
<dbReference type="InterPro" id="IPR001095">
    <property type="entry name" value="Acetyl_CoA_COase_a_su"/>
</dbReference>
<dbReference type="Gene3D" id="3.90.226.10">
    <property type="entry name" value="2-enoyl-CoA Hydratase, Chain A, domain 1"/>
    <property type="match status" value="1"/>
</dbReference>
<dbReference type="HAMAP" id="MF_00823">
    <property type="entry name" value="AcetylCoA_CT_alpha"/>
    <property type="match status" value="1"/>
</dbReference>
<evidence type="ECO:0000256" key="7">
    <source>
        <dbReference type="ARBA" id="ARBA00022840"/>
    </source>
</evidence>
<keyword evidence="4 13" id="KW-0808">Transferase</keyword>
<reference evidence="13 14" key="1">
    <citation type="journal article" date="2016" name="DNA Res.">
        <title>The draft genome of MD-2 pineapple using hybrid error correction of long reads.</title>
        <authorList>
            <person name="Redwan R.M."/>
            <person name="Saidin A."/>
            <person name="Kumar S.V."/>
        </authorList>
    </citation>
    <scope>NUCLEOTIDE SEQUENCE [LARGE SCALE GENOMIC DNA]</scope>
    <source>
        <strain evidence="14">cv. MD2</strain>
        <tissue evidence="13">Leaf</tissue>
    </source>
</reference>
<feature type="domain" description="CoA carboxyltransferase C-terminal" evidence="12">
    <location>
        <begin position="142"/>
        <end position="410"/>
    </location>
</feature>
<evidence type="ECO:0000256" key="6">
    <source>
        <dbReference type="ARBA" id="ARBA00022832"/>
    </source>
</evidence>
<dbReference type="NCBIfam" id="TIGR00513">
    <property type="entry name" value="accA"/>
    <property type="match status" value="1"/>
</dbReference>
<keyword evidence="8" id="KW-0443">Lipid metabolism</keyword>
<sequence>MSSLSFSPTISRSESYSYVSGSHINLRSTSFGADLQRNLFSGSSGILFGHLWKSSGQNGRRIGVFARIKKGQKHEYPWPDDIDPNLKSGHLSYLSHFKPLTDKPKPVTLSFEKPLVDLEKKIIDVRKMADETGLDFSDQINLLESKYQQAVKDLYTHLTPIQRLNIARHPNRPTFLDHVLNITDKWVELHGDRAGYDDPAVVTGIGSIDGKSYMFIGHQKGRNTKENIQRNFGMPTPHGYRKALRMMRYADHHGFPIITFIDTPGAYADLKSEELGQGEAIAYNLRAMFGLKVPIVTVVIGEGGSGGALAIGCSNKIFMLENAVFFVASPEACAAILWKSSKAAPKAAEKLRITAGELCKLKIADGIIPTMTLIILVYDQIFIRNLWVCTYRSCLDFQQIKLMVTKAMKTLKAFSSLPLLQELAPMDVDSLLSQRHMKFRILGGFVEGEAVDPEKKRNMKKKEEDLSQITADLEVEIENLKKTTQDAKGKTPVPTISDEAVEKLKEEVDKEMMNPYINGLAEKLEALKMELSKSPMLPITALNPVLRRK</sequence>
<evidence type="ECO:0000259" key="12">
    <source>
        <dbReference type="PROSITE" id="PS50989"/>
    </source>
</evidence>
<keyword evidence="9" id="KW-0275">Fatty acid biosynthesis</keyword>
<organism evidence="13 14">
    <name type="scientific">Ananas comosus</name>
    <name type="common">Pineapple</name>
    <name type="synonym">Ananas ananas</name>
    <dbReference type="NCBI Taxonomy" id="4615"/>
    <lineage>
        <taxon>Eukaryota</taxon>
        <taxon>Viridiplantae</taxon>
        <taxon>Streptophyta</taxon>
        <taxon>Embryophyta</taxon>
        <taxon>Tracheophyta</taxon>
        <taxon>Spermatophyta</taxon>
        <taxon>Magnoliopsida</taxon>
        <taxon>Liliopsida</taxon>
        <taxon>Poales</taxon>
        <taxon>Bromeliaceae</taxon>
        <taxon>Bromelioideae</taxon>
        <taxon>Ananas</taxon>
    </lineage>
</organism>
<dbReference type="SUPFAM" id="SSF52096">
    <property type="entry name" value="ClpP/crotonase"/>
    <property type="match status" value="1"/>
</dbReference>
<dbReference type="GO" id="GO:0009317">
    <property type="term" value="C:acetyl-CoA carboxylase complex"/>
    <property type="evidence" value="ECO:0007669"/>
    <property type="project" value="InterPro"/>
</dbReference>
<keyword evidence="11" id="KW-0175">Coiled coil</keyword>
<gene>
    <name evidence="13" type="ORF">ACMD2_23606</name>
</gene>
<dbReference type="PANTHER" id="PTHR42853">
    <property type="entry name" value="ACETYL-COENZYME A CARBOXYLASE CARBOXYL TRANSFERASE SUBUNIT ALPHA"/>
    <property type="match status" value="1"/>
</dbReference>
<comment type="catalytic activity">
    <reaction evidence="10">
        <text>N(6)-carboxybiotinyl-L-lysyl-[protein] + acetyl-CoA = N(6)-biotinyl-L-lysyl-[protein] + malonyl-CoA</text>
        <dbReference type="Rhea" id="RHEA:54728"/>
        <dbReference type="Rhea" id="RHEA-COMP:10505"/>
        <dbReference type="Rhea" id="RHEA-COMP:10506"/>
        <dbReference type="ChEBI" id="CHEBI:57288"/>
        <dbReference type="ChEBI" id="CHEBI:57384"/>
        <dbReference type="ChEBI" id="CHEBI:83144"/>
        <dbReference type="ChEBI" id="CHEBI:83145"/>
        <dbReference type="EC" id="2.1.3.15"/>
    </reaction>
</comment>
<dbReference type="GO" id="GO:0006633">
    <property type="term" value="P:fatty acid biosynthetic process"/>
    <property type="evidence" value="ECO:0007669"/>
    <property type="project" value="UniProtKB-KW"/>
</dbReference>
<dbReference type="UniPathway" id="UPA00655">
    <property type="reaction ID" value="UER00711"/>
</dbReference>
<dbReference type="InterPro" id="IPR011763">
    <property type="entry name" value="COA_CT_C"/>
</dbReference>
<evidence type="ECO:0000256" key="10">
    <source>
        <dbReference type="ARBA" id="ARBA00049152"/>
    </source>
</evidence>
<comment type="caution">
    <text evidence="13">The sequence shown here is derived from an EMBL/GenBank/DDBJ whole genome shotgun (WGS) entry which is preliminary data.</text>
</comment>
<evidence type="ECO:0000256" key="4">
    <source>
        <dbReference type="ARBA" id="ARBA00022679"/>
    </source>
</evidence>
<keyword evidence="3" id="KW-0444">Lipid biosynthesis</keyword>
<accession>A0A199UUR5</accession>
<dbReference type="EC" id="2.1.3.15" evidence="2"/>
<dbReference type="GO" id="GO:2001295">
    <property type="term" value="P:malonyl-CoA biosynthetic process"/>
    <property type="evidence" value="ECO:0007669"/>
    <property type="project" value="UniProtKB-UniPathway"/>
</dbReference>
<dbReference type="PRINTS" id="PR01069">
    <property type="entry name" value="ACCCTRFRASEA"/>
</dbReference>
<dbReference type="InterPro" id="IPR029045">
    <property type="entry name" value="ClpP/crotonase-like_dom_sf"/>
</dbReference>
<dbReference type="GO" id="GO:0003989">
    <property type="term" value="F:acetyl-CoA carboxylase activity"/>
    <property type="evidence" value="ECO:0007669"/>
    <property type="project" value="InterPro"/>
</dbReference>
<evidence type="ECO:0000256" key="3">
    <source>
        <dbReference type="ARBA" id="ARBA00022516"/>
    </source>
</evidence>
<evidence type="ECO:0000256" key="9">
    <source>
        <dbReference type="ARBA" id="ARBA00023160"/>
    </source>
</evidence>
<dbReference type="GO" id="GO:0016743">
    <property type="term" value="F:carboxyl- or carbamoyltransferase activity"/>
    <property type="evidence" value="ECO:0007669"/>
    <property type="project" value="InterPro"/>
</dbReference>
<dbReference type="STRING" id="4615.A0A199UUR5"/>
<evidence type="ECO:0000256" key="5">
    <source>
        <dbReference type="ARBA" id="ARBA00022741"/>
    </source>
</evidence>
<proteinExistence type="inferred from homology"/>
<dbReference type="NCBIfam" id="NF004344">
    <property type="entry name" value="PRK05724.1"/>
    <property type="match status" value="1"/>
</dbReference>
<evidence type="ECO:0000256" key="1">
    <source>
        <dbReference type="ARBA" id="ARBA00004956"/>
    </source>
</evidence>
<protein>
    <recommendedName>
        <fullName evidence="2">acetyl-CoA carboxytransferase</fullName>
        <ecNumber evidence="2">2.1.3.15</ecNumber>
    </recommendedName>
</protein>
<keyword evidence="6" id="KW-0276">Fatty acid metabolism</keyword>
<name>A0A199UUR5_ANACO</name>
<dbReference type="GO" id="GO:0005524">
    <property type="term" value="F:ATP binding"/>
    <property type="evidence" value="ECO:0007669"/>
    <property type="project" value="UniProtKB-KW"/>
</dbReference>